<dbReference type="RefSeq" id="WP_120695524.1">
    <property type="nucleotide sequence ID" value="NZ_RBDX01000003.1"/>
</dbReference>
<dbReference type="Proteomes" id="UP000268652">
    <property type="component" value="Unassembled WGS sequence"/>
</dbReference>
<comment type="caution">
    <text evidence="7">The sequence shown here is derived from an EMBL/GenBank/DDBJ whole genome shotgun (WGS) entry which is preliminary data.</text>
</comment>
<dbReference type="OrthoDB" id="9784339at2"/>
<evidence type="ECO:0000313" key="10">
    <source>
        <dbReference type="Proteomes" id="UP000275024"/>
    </source>
</evidence>
<comment type="similarity">
    <text evidence="1">Belongs to the low molecular weight phosphotyrosine protein phosphatase family.</text>
</comment>
<dbReference type="CDD" id="cd16343">
    <property type="entry name" value="LMWPTP"/>
    <property type="match status" value="1"/>
</dbReference>
<dbReference type="InterPro" id="IPR023485">
    <property type="entry name" value="Ptyr_pPase"/>
</dbReference>
<dbReference type="SMART" id="SM00226">
    <property type="entry name" value="LMWPc"/>
    <property type="match status" value="1"/>
</dbReference>
<dbReference type="EMBL" id="RBDY01000002">
    <property type="protein sequence ID" value="RKN26645.1"/>
    <property type="molecule type" value="Genomic_DNA"/>
</dbReference>
<dbReference type="PRINTS" id="PR00719">
    <property type="entry name" value="LMWPTPASE"/>
</dbReference>
<dbReference type="PANTHER" id="PTHR11717">
    <property type="entry name" value="LOW MOLECULAR WEIGHT PROTEIN TYROSINE PHOSPHATASE"/>
    <property type="match status" value="1"/>
</dbReference>
<protein>
    <recommendedName>
        <fullName evidence="2">protein-tyrosine-phosphatase</fullName>
        <ecNumber evidence="2">3.1.3.48</ecNumber>
    </recommendedName>
</protein>
<dbReference type="InterPro" id="IPR017867">
    <property type="entry name" value="Tyr_phospatase_low_mol_wt"/>
</dbReference>
<dbReference type="InterPro" id="IPR036196">
    <property type="entry name" value="Ptyr_pPase_sf"/>
</dbReference>
<evidence type="ECO:0000256" key="2">
    <source>
        <dbReference type="ARBA" id="ARBA00013064"/>
    </source>
</evidence>
<dbReference type="Proteomes" id="UP000275024">
    <property type="component" value="Unassembled WGS sequence"/>
</dbReference>
<feature type="active site" description="Nucleophile" evidence="5">
    <location>
        <position position="16"/>
    </location>
</feature>
<reference evidence="9 10" key="1">
    <citation type="submission" date="2018-09" db="EMBL/GenBank/DDBJ databases">
        <title>Streptomyces sp. nov. DS1-2, an endophytic actinomycete isolated from roots of Dendrobium scabrilingue.</title>
        <authorList>
            <person name="Kuncharoen N."/>
            <person name="Kudo T."/>
            <person name="Ohkuma M."/>
            <person name="Yuki M."/>
            <person name="Tanasupawat S."/>
        </authorList>
    </citation>
    <scope>NUCLEOTIDE SEQUENCE [LARGE SCALE GENOMIC DNA]</scope>
    <source>
        <strain evidence="7 10">AZ1-7</strain>
        <strain evidence="8 9">DS1-2</strain>
    </source>
</reference>
<keyword evidence="3" id="KW-0378">Hydrolase</keyword>
<feature type="domain" description="Phosphotyrosine protein phosphatase I" evidence="6">
    <location>
        <begin position="10"/>
        <end position="162"/>
    </location>
</feature>
<dbReference type="Gene3D" id="3.40.50.2300">
    <property type="match status" value="1"/>
</dbReference>
<dbReference type="PANTHER" id="PTHR11717:SF7">
    <property type="entry name" value="LOW MOLECULAR WEIGHT PHOSPHOTYROSINE PROTEIN PHOSPHATASE"/>
    <property type="match status" value="1"/>
</dbReference>
<dbReference type="Pfam" id="PF01451">
    <property type="entry name" value="LMWPc"/>
    <property type="match status" value="1"/>
</dbReference>
<evidence type="ECO:0000256" key="5">
    <source>
        <dbReference type="PIRSR" id="PIRSR617867-1"/>
    </source>
</evidence>
<keyword evidence="9" id="KW-1185">Reference proteome</keyword>
<gene>
    <name evidence="8" type="ORF">D7318_04580</name>
    <name evidence="7" type="ORF">D7319_05075</name>
</gene>
<evidence type="ECO:0000256" key="4">
    <source>
        <dbReference type="ARBA" id="ARBA00022912"/>
    </source>
</evidence>
<evidence type="ECO:0000313" key="7">
    <source>
        <dbReference type="EMBL" id="RKN11332.1"/>
    </source>
</evidence>
<evidence type="ECO:0000256" key="1">
    <source>
        <dbReference type="ARBA" id="ARBA00011063"/>
    </source>
</evidence>
<dbReference type="SUPFAM" id="SSF52788">
    <property type="entry name" value="Phosphotyrosine protein phosphatases I"/>
    <property type="match status" value="1"/>
</dbReference>
<dbReference type="AlphaFoldDB" id="A0A3A9WFG0"/>
<evidence type="ECO:0000256" key="3">
    <source>
        <dbReference type="ARBA" id="ARBA00022801"/>
    </source>
</evidence>
<sequence length="174" mass="18227">MTTEPRPGTYRVCFVCSGNICRSPMAEVVLRARLDERGLGGRVAVDSAGTGDWHAGDPADARAWAALDEAGYAVGPDDHAARCFDPGWFGRYDLVVALDRGHERALRRLAPTAADAAKVRLLLAGPAHAGAPDVPDPYYGDDAGFAACLAIIEGGMPDVLEAIDRGLAGRVGPT</sequence>
<evidence type="ECO:0000313" key="9">
    <source>
        <dbReference type="Proteomes" id="UP000268652"/>
    </source>
</evidence>
<dbReference type="EMBL" id="RBDX01000003">
    <property type="protein sequence ID" value="RKN11332.1"/>
    <property type="molecule type" value="Genomic_DNA"/>
</dbReference>
<feature type="active site" description="Proton donor" evidence="5">
    <location>
        <position position="136"/>
    </location>
</feature>
<organism evidence="7 10">
    <name type="scientific">Streptomyces radicis</name>
    <dbReference type="NCBI Taxonomy" id="1750517"/>
    <lineage>
        <taxon>Bacteria</taxon>
        <taxon>Bacillati</taxon>
        <taxon>Actinomycetota</taxon>
        <taxon>Actinomycetes</taxon>
        <taxon>Kitasatosporales</taxon>
        <taxon>Streptomycetaceae</taxon>
        <taxon>Streptomyces</taxon>
    </lineage>
</organism>
<dbReference type="InterPro" id="IPR050438">
    <property type="entry name" value="LMW_PTPase"/>
</dbReference>
<proteinExistence type="inferred from homology"/>
<dbReference type="EC" id="3.1.3.48" evidence="2"/>
<evidence type="ECO:0000313" key="8">
    <source>
        <dbReference type="EMBL" id="RKN26645.1"/>
    </source>
</evidence>
<name>A0A3A9WFG0_9ACTN</name>
<evidence type="ECO:0000259" key="6">
    <source>
        <dbReference type="SMART" id="SM00226"/>
    </source>
</evidence>
<dbReference type="GO" id="GO:0004725">
    <property type="term" value="F:protein tyrosine phosphatase activity"/>
    <property type="evidence" value="ECO:0007669"/>
    <property type="project" value="UniProtKB-EC"/>
</dbReference>
<keyword evidence="4" id="KW-0904">Protein phosphatase</keyword>
<feature type="active site" evidence="5">
    <location>
        <position position="22"/>
    </location>
</feature>
<accession>A0A3A9WFG0</accession>